<feature type="transmembrane region" description="Helical" evidence="11">
    <location>
        <begin position="383"/>
        <end position="399"/>
    </location>
</feature>
<dbReference type="GO" id="GO:0006506">
    <property type="term" value="P:GPI anchor biosynthetic process"/>
    <property type="evidence" value="ECO:0007669"/>
    <property type="project" value="UniProtKB-UniPathway"/>
</dbReference>
<sequence length="467" mass="52666">MDVKTVLQFAATTRGLSLLIQALLNAAIPDHEADAFTPPRAEEPRLLDPAVQWFLGGLSHWDAEHFLFIAERGYLYEHNYAFFPLFPVILRGLAETILRPLSGCLTLRGRLLLAVALGNSALFLLSVVALYGLGRVVLQDRRLALVSSLLYCLTPANVFMTAGYSESLFAALTFGGLFLLERGYTFRACLALSIATAARANGLVNVGFLLHNKSVIALPFLVFQYYGYRVFCTPSLSLEQVSPALIQLAEDKGYRVPDENAPPPLWCLRPLPLLYSHIQDVYWDVGFLRYFQLKQIPNFLLALPMATLGMAAAYMYYRANPTRCLRLGLWDGGANKRPDKPTPGFYSPRVFLYVVHATMLLGFGTFCMHVQVLTRFLSSSSPVPFWISAHLLLLYEPLLQRRSPPTYNKGQQRGTPRTVFLYLPQNPIVHLLSRWKTCSIPTRWILGYFISYWLMGLALHCNFLPWT</sequence>
<evidence type="ECO:0000256" key="3">
    <source>
        <dbReference type="ARBA" id="ARBA00008698"/>
    </source>
</evidence>
<proteinExistence type="inferred from homology"/>
<dbReference type="UniPathway" id="UPA00196"/>
<evidence type="ECO:0000256" key="2">
    <source>
        <dbReference type="ARBA" id="ARBA00004687"/>
    </source>
</evidence>
<dbReference type="PANTHER" id="PTHR12468">
    <property type="entry name" value="GPI MANNOSYLTRANSFERASE 2"/>
    <property type="match status" value="1"/>
</dbReference>
<comment type="pathway">
    <text evidence="2 11">Glycolipid biosynthesis; glycosylphosphatidylinositol-anchor biosynthesis.</text>
</comment>
<dbReference type="GO" id="GO:0000009">
    <property type="term" value="F:alpha-1,6-mannosyltransferase activity"/>
    <property type="evidence" value="ECO:0007669"/>
    <property type="project" value="InterPro"/>
</dbReference>
<name>A0A8C7NEA8_ONCMY</name>
<accession>A0A8C7NEA8</accession>
<evidence type="ECO:0000256" key="11">
    <source>
        <dbReference type="RuleBase" id="RU363112"/>
    </source>
</evidence>
<evidence type="ECO:0000256" key="5">
    <source>
        <dbReference type="ARBA" id="ARBA00022676"/>
    </source>
</evidence>
<evidence type="ECO:0000256" key="4">
    <source>
        <dbReference type="ARBA" id="ARBA00022502"/>
    </source>
</evidence>
<feature type="transmembrane region" description="Helical" evidence="11">
    <location>
        <begin position="350"/>
        <end position="371"/>
    </location>
</feature>
<organism evidence="12 13">
    <name type="scientific">Oncorhynchus mykiss</name>
    <name type="common">Rainbow trout</name>
    <name type="synonym">Salmo gairdneri</name>
    <dbReference type="NCBI Taxonomy" id="8022"/>
    <lineage>
        <taxon>Eukaryota</taxon>
        <taxon>Metazoa</taxon>
        <taxon>Chordata</taxon>
        <taxon>Craniata</taxon>
        <taxon>Vertebrata</taxon>
        <taxon>Euteleostomi</taxon>
        <taxon>Actinopterygii</taxon>
        <taxon>Neopterygii</taxon>
        <taxon>Teleostei</taxon>
        <taxon>Protacanthopterygii</taxon>
        <taxon>Salmoniformes</taxon>
        <taxon>Salmonidae</taxon>
        <taxon>Salmoninae</taxon>
        <taxon>Oncorhynchus</taxon>
    </lineage>
</organism>
<dbReference type="AlphaFoldDB" id="A0A8C7NEA8"/>
<evidence type="ECO:0000256" key="9">
    <source>
        <dbReference type="ARBA" id="ARBA00022989"/>
    </source>
</evidence>
<feature type="transmembrane region" description="Helical" evidence="11">
    <location>
        <begin position="111"/>
        <end position="131"/>
    </location>
</feature>
<comment type="subcellular location">
    <subcellularLocation>
        <location evidence="1 11">Endoplasmic reticulum membrane</location>
        <topology evidence="1 11">Multi-pass membrane protein</topology>
    </subcellularLocation>
</comment>
<keyword evidence="7 11" id="KW-0812">Transmembrane</keyword>
<evidence type="ECO:0000256" key="8">
    <source>
        <dbReference type="ARBA" id="ARBA00022824"/>
    </source>
</evidence>
<evidence type="ECO:0000256" key="7">
    <source>
        <dbReference type="ARBA" id="ARBA00022692"/>
    </source>
</evidence>
<dbReference type="Proteomes" id="UP000694395">
    <property type="component" value="Chromosome 3"/>
</dbReference>
<comment type="caution">
    <text evidence="11">Lacks conserved residue(s) required for the propagation of feature annotation.</text>
</comment>
<dbReference type="GeneTree" id="ENSGT00390000013174"/>
<dbReference type="GO" id="GO:0004376">
    <property type="term" value="F:GPI mannosyltransferase activity"/>
    <property type="evidence" value="ECO:0007669"/>
    <property type="project" value="InterPro"/>
</dbReference>
<evidence type="ECO:0000256" key="10">
    <source>
        <dbReference type="ARBA" id="ARBA00023136"/>
    </source>
</evidence>
<keyword evidence="9 11" id="KW-1133">Transmembrane helix</keyword>
<dbReference type="GO" id="GO:0005789">
    <property type="term" value="C:endoplasmic reticulum membrane"/>
    <property type="evidence" value="ECO:0007669"/>
    <property type="project" value="UniProtKB-SubCell"/>
</dbReference>
<keyword evidence="10 11" id="KW-0472">Membrane</keyword>
<dbReference type="InterPro" id="IPR007315">
    <property type="entry name" value="PIG-V/Gpi18"/>
</dbReference>
<dbReference type="Pfam" id="PF04188">
    <property type="entry name" value="Mannosyl_trans2"/>
    <property type="match status" value="2"/>
</dbReference>
<feature type="transmembrane region" description="Helical" evidence="11">
    <location>
        <begin position="444"/>
        <end position="466"/>
    </location>
</feature>
<protein>
    <recommendedName>
        <fullName evidence="11">GPI mannosyltransferase 2</fullName>
        <ecNumber evidence="11">2.4.1.-</ecNumber>
    </recommendedName>
</protein>
<comment type="function">
    <text evidence="11">Mannosyltransferase involved in glycosylphosphatidylinositol-anchor biosynthesis.</text>
</comment>
<feature type="transmembrane region" description="Helical" evidence="11">
    <location>
        <begin position="296"/>
        <end position="317"/>
    </location>
</feature>
<dbReference type="Ensembl" id="ENSOMYT00000004521.2">
    <property type="protein sequence ID" value="ENSOMYP00000004030.1"/>
    <property type="gene ID" value="ENSOMYG00000002118.2"/>
</dbReference>
<keyword evidence="8 11" id="KW-0256">Endoplasmic reticulum</keyword>
<reference evidence="12" key="2">
    <citation type="submission" date="2025-08" db="UniProtKB">
        <authorList>
            <consortium name="Ensembl"/>
        </authorList>
    </citation>
    <scope>IDENTIFICATION</scope>
</reference>
<keyword evidence="6 11" id="KW-0808">Transferase</keyword>
<keyword evidence="4 11" id="KW-0337">GPI-anchor biosynthesis</keyword>
<feature type="transmembrane region" description="Helical" evidence="11">
    <location>
        <begin position="202"/>
        <end position="226"/>
    </location>
</feature>
<dbReference type="GO" id="GO:0031501">
    <property type="term" value="C:mannosyltransferase complex"/>
    <property type="evidence" value="ECO:0007669"/>
    <property type="project" value="TreeGrafter"/>
</dbReference>
<comment type="similarity">
    <text evidence="3 11">Belongs to the PIGV family.</text>
</comment>
<evidence type="ECO:0000256" key="1">
    <source>
        <dbReference type="ARBA" id="ARBA00004477"/>
    </source>
</evidence>
<reference evidence="12" key="1">
    <citation type="submission" date="2020-07" db="EMBL/GenBank/DDBJ databases">
        <title>A long reads based de novo assembly of the rainbow trout Arlee double haploid line genome.</title>
        <authorList>
            <person name="Gao G."/>
            <person name="Palti Y."/>
        </authorList>
    </citation>
    <scope>NUCLEOTIDE SEQUENCE [LARGE SCALE GENOMIC DNA]</scope>
</reference>
<evidence type="ECO:0000313" key="12">
    <source>
        <dbReference type="Ensembl" id="ENSOMYP00000004030.1"/>
    </source>
</evidence>
<keyword evidence="5 11" id="KW-0328">Glycosyltransferase</keyword>
<evidence type="ECO:0000313" key="13">
    <source>
        <dbReference type="Proteomes" id="UP000694395"/>
    </source>
</evidence>
<keyword evidence="13" id="KW-1185">Reference proteome</keyword>
<dbReference type="PANTHER" id="PTHR12468:SF2">
    <property type="entry name" value="GPI MANNOSYLTRANSFERASE 2"/>
    <property type="match status" value="1"/>
</dbReference>
<feature type="transmembrane region" description="Helical" evidence="11">
    <location>
        <begin position="168"/>
        <end position="190"/>
    </location>
</feature>
<dbReference type="EC" id="2.4.1.-" evidence="11"/>
<reference evidence="12" key="3">
    <citation type="submission" date="2025-09" db="UniProtKB">
        <authorList>
            <consortium name="Ensembl"/>
        </authorList>
    </citation>
    <scope>IDENTIFICATION</scope>
</reference>
<evidence type="ECO:0000256" key="6">
    <source>
        <dbReference type="ARBA" id="ARBA00022679"/>
    </source>
</evidence>